<sequence>MHFRTLYECTPLPHLGRRKKKEKKKRKKLINDLLELLMAFGNCSSPPPLGPWQARAGSTFKSYSTIKAGRQCAPLLASHLFNVSFRGKGAASCEISSTFMSLC</sequence>
<protein>
    <submittedName>
        <fullName evidence="1">Uncharacterized protein</fullName>
    </submittedName>
</protein>
<organism evidence="1 2">
    <name type="scientific">Caerostris extrusa</name>
    <name type="common">Bark spider</name>
    <name type="synonym">Caerostris bankana</name>
    <dbReference type="NCBI Taxonomy" id="172846"/>
    <lineage>
        <taxon>Eukaryota</taxon>
        <taxon>Metazoa</taxon>
        <taxon>Ecdysozoa</taxon>
        <taxon>Arthropoda</taxon>
        <taxon>Chelicerata</taxon>
        <taxon>Arachnida</taxon>
        <taxon>Araneae</taxon>
        <taxon>Araneomorphae</taxon>
        <taxon>Entelegynae</taxon>
        <taxon>Araneoidea</taxon>
        <taxon>Araneidae</taxon>
        <taxon>Caerostris</taxon>
    </lineage>
</organism>
<dbReference type="Proteomes" id="UP001054945">
    <property type="component" value="Unassembled WGS sequence"/>
</dbReference>
<evidence type="ECO:0000313" key="2">
    <source>
        <dbReference type="Proteomes" id="UP001054945"/>
    </source>
</evidence>
<comment type="caution">
    <text evidence="1">The sequence shown here is derived from an EMBL/GenBank/DDBJ whole genome shotgun (WGS) entry which is preliminary data.</text>
</comment>
<accession>A0AAV4ML42</accession>
<name>A0AAV4ML42_CAEEX</name>
<dbReference type="AlphaFoldDB" id="A0AAV4ML42"/>
<keyword evidence="2" id="KW-1185">Reference proteome</keyword>
<proteinExistence type="predicted"/>
<gene>
    <name evidence="1" type="ORF">CEXT_690471</name>
</gene>
<dbReference type="EMBL" id="BPLR01002376">
    <property type="protein sequence ID" value="GIX73126.1"/>
    <property type="molecule type" value="Genomic_DNA"/>
</dbReference>
<reference evidence="1 2" key="1">
    <citation type="submission" date="2021-06" db="EMBL/GenBank/DDBJ databases">
        <title>Caerostris extrusa draft genome.</title>
        <authorList>
            <person name="Kono N."/>
            <person name="Arakawa K."/>
        </authorList>
    </citation>
    <scope>NUCLEOTIDE SEQUENCE [LARGE SCALE GENOMIC DNA]</scope>
</reference>
<evidence type="ECO:0000313" key="1">
    <source>
        <dbReference type="EMBL" id="GIX73126.1"/>
    </source>
</evidence>